<dbReference type="PANTHER" id="PTHR30348:SF9">
    <property type="entry name" value="UPF0759 PROTEIN YECE"/>
    <property type="match status" value="1"/>
</dbReference>
<reference evidence="1 2" key="1">
    <citation type="submission" date="2018-01" db="EMBL/GenBank/DDBJ databases">
        <title>The draft genome of Hanstruepera neustonica JCM19743.</title>
        <authorList>
            <person name="He R.-H."/>
            <person name="Du Z.-J."/>
        </authorList>
    </citation>
    <scope>NUCLEOTIDE SEQUENCE [LARGE SCALE GENOMIC DNA]</scope>
    <source>
        <strain evidence="1 2">JCM19743</strain>
    </source>
</reference>
<dbReference type="RefSeq" id="WP_103052098.1">
    <property type="nucleotide sequence ID" value="NZ_POWF01000004.1"/>
</dbReference>
<dbReference type="SUPFAM" id="SSF117396">
    <property type="entry name" value="TM1631-like"/>
    <property type="match status" value="1"/>
</dbReference>
<gene>
    <name evidence="1" type="ORF">C1T31_08680</name>
</gene>
<keyword evidence="2" id="KW-1185">Reference proteome</keyword>
<dbReference type="Pfam" id="PF01904">
    <property type="entry name" value="DUF72"/>
    <property type="match status" value="1"/>
</dbReference>
<name>A0A2K1DYF0_9FLAO</name>
<dbReference type="AlphaFoldDB" id="A0A2K1DYF0"/>
<dbReference type="EMBL" id="POWF01000004">
    <property type="protein sequence ID" value="PNQ73059.1"/>
    <property type="molecule type" value="Genomic_DNA"/>
</dbReference>
<dbReference type="InterPro" id="IPR036520">
    <property type="entry name" value="UPF0759_sf"/>
</dbReference>
<dbReference type="Gene3D" id="3.20.20.410">
    <property type="entry name" value="Protein of unknown function UPF0759"/>
    <property type="match status" value="1"/>
</dbReference>
<proteinExistence type="predicted"/>
<accession>A0A2K1DYF0</accession>
<evidence type="ECO:0000313" key="1">
    <source>
        <dbReference type="EMBL" id="PNQ73059.1"/>
    </source>
</evidence>
<sequence length="295" mass="34510">MKFGSADNPELIDFSLPPDHIDTAKVLNQVKDDNLPEVYVGCAKWNKADLKGFYPRGTKDELGYYSNQFNAIELNATFYRIFPAEQFATWYDKTPTGFKFFPKLNQEISHWKRLNDVQAVVENYLYNASNLKEKLGTVFLQMHNNFAPKDFDRVVNFVENWPNEVPLAIEFRHTNWYNDEVVSNQLYDLLESNNISNVIVDTAGRRDLMHMRLTNPTAFVRYVGANHPSDYTRLDDWVKRLEEWQDQGIKEIDFFIHQNIEKESPLLSAYFIKRLNKALGTSLKIPNENQQQKPL</sequence>
<dbReference type="OrthoDB" id="9780310at2"/>
<evidence type="ECO:0000313" key="2">
    <source>
        <dbReference type="Proteomes" id="UP000236641"/>
    </source>
</evidence>
<dbReference type="Proteomes" id="UP000236641">
    <property type="component" value="Unassembled WGS sequence"/>
</dbReference>
<comment type="caution">
    <text evidence="1">The sequence shown here is derived from an EMBL/GenBank/DDBJ whole genome shotgun (WGS) entry which is preliminary data.</text>
</comment>
<protein>
    <submittedName>
        <fullName evidence="1">DUF72 domain-containing protein</fullName>
    </submittedName>
</protein>
<dbReference type="InterPro" id="IPR002763">
    <property type="entry name" value="DUF72"/>
</dbReference>
<organism evidence="1 2">
    <name type="scientific">Hanstruepera neustonica</name>
    <dbReference type="NCBI Taxonomy" id="1445657"/>
    <lineage>
        <taxon>Bacteria</taxon>
        <taxon>Pseudomonadati</taxon>
        <taxon>Bacteroidota</taxon>
        <taxon>Flavobacteriia</taxon>
        <taxon>Flavobacteriales</taxon>
        <taxon>Flavobacteriaceae</taxon>
        <taxon>Hanstruepera</taxon>
    </lineage>
</organism>
<dbReference type="PANTHER" id="PTHR30348">
    <property type="entry name" value="UNCHARACTERIZED PROTEIN YECE"/>
    <property type="match status" value="1"/>
</dbReference>